<organism evidence="11 12">
    <name type="scientific">Oesophagostomum dentatum</name>
    <name type="common">Nodular worm</name>
    <dbReference type="NCBI Taxonomy" id="61180"/>
    <lineage>
        <taxon>Eukaryota</taxon>
        <taxon>Metazoa</taxon>
        <taxon>Ecdysozoa</taxon>
        <taxon>Nematoda</taxon>
        <taxon>Chromadorea</taxon>
        <taxon>Rhabditida</taxon>
        <taxon>Rhabditina</taxon>
        <taxon>Rhabditomorpha</taxon>
        <taxon>Strongyloidea</taxon>
        <taxon>Strongylidae</taxon>
        <taxon>Oesophagostomum</taxon>
    </lineage>
</organism>
<evidence type="ECO:0000313" key="12">
    <source>
        <dbReference type="Proteomes" id="UP000053660"/>
    </source>
</evidence>
<keyword evidence="6 8" id="KW-1133">Transmembrane helix</keyword>
<dbReference type="Pfam" id="PF25057">
    <property type="entry name" value="CUT_N"/>
    <property type="match status" value="1"/>
</dbReference>
<evidence type="ECO:0000259" key="10">
    <source>
        <dbReference type="PROSITE" id="PS51034"/>
    </source>
</evidence>
<dbReference type="PANTHER" id="PTHR22907">
    <property type="entry name" value="GH04558P"/>
    <property type="match status" value="1"/>
</dbReference>
<feature type="signal peptide" evidence="9">
    <location>
        <begin position="1"/>
        <end position="22"/>
    </location>
</feature>
<reference evidence="11 12" key="1">
    <citation type="submission" date="2014-03" db="EMBL/GenBank/DDBJ databases">
        <title>Draft genome of the hookworm Oesophagostomum dentatum.</title>
        <authorList>
            <person name="Mitreva M."/>
        </authorList>
    </citation>
    <scope>NUCLEOTIDE SEQUENCE [LARGE SCALE GENOMIC DNA]</scope>
    <source>
        <strain evidence="11 12">OD-Hann</strain>
    </source>
</reference>
<dbReference type="InterPro" id="IPR001507">
    <property type="entry name" value="ZP_dom"/>
</dbReference>
<evidence type="ECO:0000256" key="1">
    <source>
        <dbReference type="ARBA" id="ARBA00004251"/>
    </source>
</evidence>
<feature type="chain" id="PRO_5002081848" evidence="9">
    <location>
        <begin position="23"/>
        <end position="409"/>
    </location>
</feature>
<evidence type="ECO:0000256" key="4">
    <source>
        <dbReference type="ARBA" id="ARBA00022692"/>
    </source>
</evidence>
<evidence type="ECO:0000256" key="5">
    <source>
        <dbReference type="ARBA" id="ARBA00022729"/>
    </source>
</evidence>
<dbReference type="PANTHER" id="PTHR22907:SF7">
    <property type="entry name" value="ZP DOMAIN-CONTAINING PROTEIN"/>
    <property type="match status" value="1"/>
</dbReference>
<dbReference type="GO" id="GO:0005886">
    <property type="term" value="C:plasma membrane"/>
    <property type="evidence" value="ECO:0007669"/>
    <property type="project" value="UniProtKB-SubCell"/>
</dbReference>
<gene>
    <name evidence="11" type="ORF">OESDEN_08729</name>
</gene>
<evidence type="ECO:0000256" key="3">
    <source>
        <dbReference type="ARBA" id="ARBA00022475"/>
    </source>
</evidence>
<dbReference type="OrthoDB" id="6139674at2759"/>
<evidence type="ECO:0000313" key="11">
    <source>
        <dbReference type="EMBL" id="KHJ91408.1"/>
    </source>
</evidence>
<proteinExistence type="predicted"/>
<dbReference type="GO" id="GO:0042302">
    <property type="term" value="F:structural constituent of cuticle"/>
    <property type="evidence" value="ECO:0007669"/>
    <property type="project" value="UniProtKB-KW"/>
</dbReference>
<dbReference type="InterPro" id="IPR051962">
    <property type="entry name" value="Cuticlin"/>
</dbReference>
<dbReference type="AlphaFoldDB" id="A0A0B1T1H4"/>
<dbReference type="Proteomes" id="UP000053660">
    <property type="component" value="Unassembled WGS sequence"/>
</dbReference>
<name>A0A0B1T1H4_OESDE</name>
<evidence type="ECO:0000256" key="6">
    <source>
        <dbReference type="ARBA" id="ARBA00022989"/>
    </source>
</evidence>
<evidence type="ECO:0000256" key="8">
    <source>
        <dbReference type="SAM" id="Phobius"/>
    </source>
</evidence>
<evidence type="ECO:0000256" key="2">
    <source>
        <dbReference type="ARBA" id="ARBA00022460"/>
    </source>
</evidence>
<feature type="domain" description="ZP" evidence="10">
    <location>
        <begin position="36"/>
        <end position="278"/>
    </location>
</feature>
<keyword evidence="12" id="KW-1185">Reference proteome</keyword>
<comment type="subcellular location">
    <subcellularLocation>
        <location evidence="1">Cell membrane</location>
        <topology evidence="1">Single-pass type I membrane protein</topology>
    </subcellularLocation>
</comment>
<sequence length="409" mass="46282">MCDRARLQLLLSTGFLLQVTICVVENNELVGPPNVNCKAGAIEMRFRTTKLFSGKVYVRGSYNRPECKVDYSSSPSKETQTGEIRIAHGLCNMDRQRMLSPDGVMFSIVLVISFHPLFITKFDKVYSIKCLYQEVTQTVATKLDVSMLPSEVVNYDVPVPTCSYTVRKDSLDGPILSYARVGDQVVHRWNCDSDIFGILVHSCTVEDGQGEKRFIVDENGCHTDRRLLGDPTYAEALNMAYRESYIFKFADRSALRFKCGIRLCYKMDGGCDGITDLDADLIRFQPPLCYNETTARDIPLDLNISQHRKWRHRRTVSSLFEKEVDLLSQRLYILDNGSEDPAEFDQLSELELMPSRSFCFGLHAAAWASYIIAAGFIVSITFAILQGQRTGERVAEIAVFMLKQFPSLQ</sequence>
<evidence type="ECO:0000256" key="7">
    <source>
        <dbReference type="ARBA" id="ARBA00023136"/>
    </source>
</evidence>
<feature type="transmembrane region" description="Helical" evidence="8">
    <location>
        <begin position="364"/>
        <end position="385"/>
    </location>
</feature>
<keyword evidence="7 8" id="KW-0472">Membrane</keyword>
<protein>
    <submittedName>
        <fullName evidence="11">Zona pellucida-like domain protein</fullName>
    </submittedName>
</protein>
<dbReference type="PROSITE" id="PS51034">
    <property type="entry name" value="ZP_2"/>
    <property type="match status" value="1"/>
</dbReference>
<keyword evidence="3" id="KW-1003">Cell membrane</keyword>
<accession>A0A0B1T1H4</accession>
<keyword evidence="5 9" id="KW-0732">Signal</keyword>
<dbReference type="InterPro" id="IPR057475">
    <property type="entry name" value="CUT_C"/>
</dbReference>
<keyword evidence="2" id="KW-0193">Cuticle</keyword>
<dbReference type="SMART" id="SM00241">
    <property type="entry name" value="ZP"/>
    <property type="match status" value="1"/>
</dbReference>
<dbReference type="InterPro" id="IPR056953">
    <property type="entry name" value="CUT_N"/>
</dbReference>
<evidence type="ECO:0000256" key="9">
    <source>
        <dbReference type="SAM" id="SignalP"/>
    </source>
</evidence>
<dbReference type="EMBL" id="KN552088">
    <property type="protein sequence ID" value="KHJ91408.1"/>
    <property type="molecule type" value="Genomic_DNA"/>
</dbReference>
<keyword evidence="4 8" id="KW-0812">Transmembrane</keyword>
<dbReference type="Pfam" id="PF25301">
    <property type="entry name" value="CUT_C"/>
    <property type="match status" value="1"/>
</dbReference>